<dbReference type="Proteomes" id="UP001476798">
    <property type="component" value="Unassembled WGS sequence"/>
</dbReference>
<evidence type="ECO:0000313" key="3">
    <source>
        <dbReference type="Proteomes" id="UP001476798"/>
    </source>
</evidence>
<comment type="caution">
    <text evidence="2">The sequence shown here is derived from an EMBL/GenBank/DDBJ whole genome shotgun (WGS) entry which is preliminary data.</text>
</comment>
<proteinExistence type="predicted"/>
<dbReference type="EMBL" id="JAHRIO010080772">
    <property type="protein sequence ID" value="MEQ2184881.1"/>
    <property type="molecule type" value="Genomic_DNA"/>
</dbReference>
<evidence type="ECO:0000256" key="1">
    <source>
        <dbReference type="SAM" id="MobiDB-lite"/>
    </source>
</evidence>
<dbReference type="PANTHER" id="PTHR34488">
    <property type="entry name" value="SI:CH211-245H14.1-RELATED"/>
    <property type="match status" value="1"/>
</dbReference>
<gene>
    <name evidence="2" type="ORF">GOODEAATRI_012548</name>
</gene>
<dbReference type="PANTHER" id="PTHR34488:SF1">
    <property type="entry name" value="SI:CH211-245H14.1-RELATED"/>
    <property type="match status" value="1"/>
</dbReference>
<evidence type="ECO:0000313" key="2">
    <source>
        <dbReference type="EMBL" id="MEQ2184881.1"/>
    </source>
</evidence>
<feature type="region of interest" description="Disordered" evidence="1">
    <location>
        <begin position="1"/>
        <end position="26"/>
    </location>
</feature>
<accession>A0ABV0PN94</accession>
<reference evidence="2 3" key="1">
    <citation type="submission" date="2021-06" db="EMBL/GenBank/DDBJ databases">
        <authorList>
            <person name="Palmer J.M."/>
        </authorList>
    </citation>
    <scope>NUCLEOTIDE SEQUENCE [LARGE SCALE GENOMIC DNA]</scope>
    <source>
        <strain evidence="2 3">GA_2019</strain>
        <tissue evidence="2">Muscle</tissue>
    </source>
</reference>
<protein>
    <submittedName>
        <fullName evidence="2">Uncharacterized protein</fullName>
    </submittedName>
</protein>
<organism evidence="2 3">
    <name type="scientific">Goodea atripinnis</name>
    <dbReference type="NCBI Taxonomy" id="208336"/>
    <lineage>
        <taxon>Eukaryota</taxon>
        <taxon>Metazoa</taxon>
        <taxon>Chordata</taxon>
        <taxon>Craniata</taxon>
        <taxon>Vertebrata</taxon>
        <taxon>Euteleostomi</taxon>
        <taxon>Actinopterygii</taxon>
        <taxon>Neopterygii</taxon>
        <taxon>Teleostei</taxon>
        <taxon>Neoteleostei</taxon>
        <taxon>Acanthomorphata</taxon>
        <taxon>Ovalentaria</taxon>
        <taxon>Atherinomorphae</taxon>
        <taxon>Cyprinodontiformes</taxon>
        <taxon>Goodeidae</taxon>
        <taxon>Goodea</taxon>
    </lineage>
</organism>
<name>A0ABV0PN94_9TELE</name>
<sequence>MPKSIGIFRDSKTHPNESTNKAGDGSIEGAMKKFKLEKFTAGETFGADEALMKKVLKKLKEKDKKKQKHRIIVFCPITSRVGSDVVAALDTVKEDQSVILVLMHHTRDSDFSTAGMSWSETTTNVDLDVHVLFHETLPGLLTCSQNDKAVGQIVDFLKQKKKTEQKKKRRFTKYFLSKSKQKEREPDQVKN</sequence>
<keyword evidence="3" id="KW-1185">Reference proteome</keyword>